<sequence length="249" mass="28001">MPKINPISQFFDRACKKALQKQHTTNLDPATRVLAQACREGLYSPLYAGPQFHQFINALIATTDHDEAQLPVEWHMFAKRNTYHATLLRIGAANCVVAGIGRLNIKVPDTCAEPTNQLNLVVVKDSVATTRVVEAESIETQQRVEAGSKRQRDLESIKTEEDNDHDMRSHQDGRSQQQPPLKKSKSTHDESHQSLQENKVFESTSHQQAHVIPRLEDVERSHDSCSDHSETSKCQRQSSNGPSVKMESD</sequence>
<feature type="compositionally biased region" description="Basic and acidic residues" evidence="1">
    <location>
        <begin position="146"/>
        <end position="173"/>
    </location>
</feature>
<evidence type="ECO:0000256" key="1">
    <source>
        <dbReference type="SAM" id="MobiDB-lite"/>
    </source>
</evidence>
<dbReference type="EMBL" id="JAVFKD010000002">
    <property type="protein sequence ID" value="KAK5996511.1"/>
    <property type="molecule type" value="Genomic_DNA"/>
</dbReference>
<reference evidence="2 3" key="1">
    <citation type="submission" date="2024-01" db="EMBL/GenBank/DDBJ databases">
        <title>Complete genome of Cladobotryum mycophilum ATHUM6906.</title>
        <authorList>
            <person name="Christinaki A.C."/>
            <person name="Myridakis A.I."/>
            <person name="Kouvelis V.N."/>
        </authorList>
    </citation>
    <scope>NUCLEOTIDE SEQUENCE [LARGE SCALE GENOMIC DNA]</scope>
    <source>
        <strain evidence="2 3">ATHUM6906</strain>
    </source>
</reference>
<dbReference type="Proteomes" id="UP001338125">
    <property type="component" value="Unassembled WGS sequence"/>
</dbReference>
<evidence type="ECO:0000313" key="3">
    <source>
        <dbReference type="Proteomes" id="UP001338125"/>
    </source>
</evidence>
<gene>
    <name evidence="2" type="ORF">PT974_01846</name>
</gene>
<keyword evidence="3" id="KW-1185">Reference proteome</keyword>
<name>A0ABR0SXL6_9HYPO</name>
<proteinExistence type="predicted"/>
<organism evidence="2 3">
    <name type="scientific">Cladobotryum mycophilum</name>
    <dbReference type="NCBI Taxonomy" id="491253"/>
    <lineage>
        <taxon>Eukaryota</taxon>
        <taxon>Fungi</taxon>
        <taxon>Dikarya</taxon>
        <taxon>Ascomycota</taxon>
        <taxon>Pezizomycotina</taxon>
        <taxon>Sordariomycetes</taxon>
        <taxon>Hypocreomycetidae</taxon>
        <taxon>Hypocreales</taxon>
        <taxon>Hypocreaceae</taxon>
        <taxon>Cladobotryum</taxon>
    </lineage>
</organism>
<feature type="compositionally biased region" description="Polar residues" evidence="1">
    <location>
        <begin position="193"/>
        <end position="208"/>
    </location>
</feature>
<comment type="caution">
    <text evidence="2">The sequence shown here is derived from an EMBL/GenBank/DDBJ whole genome shotgun (WGS) entry which is preliminary data.</text>
</comment>
<evidence type="ECO:0000313" key="2">
    <source>
        <dbReference type="EMBL" id="KAK5996511.1"/>
    </source>
</evidence>
<feature type="region of interest" description="Disordered" evidence="1">
    <location>
        <begin position="141"/>
        <end position="249"/>
    </location>
</feature>
<feature type="compositionally biased region" description="Basic and acidic residues" evidence="1">
    <location>
        <begin position="213"/>
        <end position="233"/>
    </location>
</feature>
<protein>
    <submittedName>
        <fullName evidence="2">Uncharacterized protein</fullName>
    </submittedName>
</protein>
<accession>A0ABR0SXL6</accession>